<dbReference type="CDD" id="cd03022">
    <property type="entry name" value="DsbA_HCCA_Iso"/>
    <property type="match status" value="1"/>
</dbReference>
<dbReference type="InterPro" id="IPR014440">
    <property type="entry name" value="HCCAis_GSTk"/>
</dbReference>
<comment type="caution">
    <text evidence="3">The sequence shown here is derived from an EMBL/GenBank/DDBJ whole genome shotgun (WGS) entry which is preliminary data.</text>
</comment>
<dbReference type="InterPro" id="IPR001853">
    <property type="entry name" value="DSBA-like_thioredoxin_dom"/>
</dbReference>
<sequence length="195" mass="21428">MKTVEFYFDFGSPASYLAWTQLPAIATQSGAQLVYRPVLLGGIHKATNNTSPAAIPAKGAWMQVDLARFARRYGVEFVHNPHFPINTLTLMRGATGLQMQDEASFLRYVEVVFQAMWARPQNMADPAIVRAVIEAGGLDASLLLQLTESPAVKEKLKQDTEAAVARGLFGAPTMFVGDDMFFGQDRLDFVREALG</sequence>
<dbReference type="PANTHER" id="PTHR42943:SF2">
    <property type="entry name" value="GLUTATHIONE S-TRANSFERASE KAPPA 1"/>
    <property type="match status" value="1"/>
</dbReference>
<dbReference type="SUPFAM" id="SSF52833">
    <property type="entry name" value="Thioredoxin-like"/>
    <property type="match status" value="1"/>
</dbReference>
<gene>
    <name evidence="3" type="ORF">ACFPTO_17050</name>
</gene>
<dbReference type="PIRSF" id="PIRSF006386">
    <property type="entry name" value="HCCAis_GSTk"/>
    <property type="match status" value="1"/>
</dbReference>
<dbReference type="InterPro" id="IPR051924">
    <property type="entry name" value="GST_Kappa/NadH"/>
</dbReference>
<comment type="similarity">
    <text evidence="1">Belongs to the GST superfamily. NadH family.</text>
</comment>
<proteinExistence type="inferred from homology"/>
<comment type="catalytic activity">
    <reaction evidence="1">
        <text>2-hydroxychromene-2-carboxylate = (3E)-4-(2-hydroxyphenyl)-2-oxobut-3-enoate</text>
        <dbReference type="Rhea" id="RHEA:27401"/>
        <dbReference type="ChEBI" id="CHEBI:59350"/>
        <dbReference type="ChEBI" id="CHEBI:59353"/>
        <dbReference type="EC" id="5.99.1.4"/>
    </reaction>
</comment>
<feature type="domain" description="DSBA-like thioredoxin" evidence="2">
    <location>
        <begin position="3"/>
        <end position="194"/>
    </location>
</feature>
<keyword evidence="4" id="KW-1185">Reference proteome</keyword>
<accession>A0ABW0JC93</accession>
<dbReference type="Proteomes" id="UP001596103">
    <property type="component" value="Unassembled WGS sequence"/>
</dbReference>
<reference evidence="4" key="1">
    <citation type="journal article" date="2019" name="Int. J. Syst. Evol. Microbiol.">
        <title>The Global Catalogue of Microorganisms (GCM) 10K type strain sequencing project: providing services to taxonomists for standard genome sequencing and annotation.</title>
        <authorList>
            <consortium name="The Broad Institute Genomics Platform"/>
            <consortium name="The Broad Institute Genome Sequencing Center for Infectious Disease"/>
            <person name="Wu L."/>
            <person name="Ma J."/>
        </authorList>
    </citation>
    <scope>NUCLEOTIDE SEQUENCE [LARGE SCALE GENOMIC DNA]</scope>
    <source>
        <strain evidence="4">CCUG 56042</strain>
    </source>
</reference>
<organism evidence="3 4">
    <name type="scientific">Paraburkholderia denitrificans</name>
    <dbReference type="NCBI Taxonomy" id="694025"/>
    <lineage>
        <taxon>Bacteria</taxon>
        <taxon>Pseudomonadati</taxon>
        <taxon>Pseudomonadota</taxon>
        <taxon>Betaproteobacteria</taxon>
        <taxon>Burkholderiales</taxon>
        <taxon>Burkholderiaceae</taxon>
        <taxon>Paraburkholderia</taxon>
    </lineage>
</organism>
<dbReference type="GO" id="GO:0016853">
    <property type="term" value="F:isomerase activity"/>
    <property type="evidence" value="ECO:0007669"/>
    <property type="project" value="UniProtKB-KW"/>
</dbReference>
<dbReference type="Gene3D" id="3.40.30.10">
    <property type="entry name" value="Glutaredoxin"/>
    <property type="match status" value="1"/>
</dbReference>
<dbReference type="RefSeq" id="WP_377712993.1">
    <property type="nucleotide sequence ID" value="NZ_JBHSMP010000020.1"/>
</dbReference>
<evidence type="ECO:0000259" key="2">
    <source>
        <dbReference type="Pfam" id="PF01323"/>
    </source>
</evidence>
<dbReference type="InterPro" id="IPR036249">
    <property type="entry name" value="Thioredoxin-like_sf"/>
</dbReference>
<keyword evidence="1 3" id="KW-0413">Isomerase</keyword>
<dbReference type="EC" id="5.99.1.4" evidence="1"/>
<dbReference type="EMBL" id="JBHSMP010000020">
    <property type="protein sequence ID" value="MFC5430495.1"/>
    <property type="molecule type" value="Genomic_DNA"/>
</dbReference>
<evidence type="ECO:0000256" key="1">
    <source>
        <dbReference type="PIRNR" id="PIRNR006386"/>
    </source>
</evidence>
<evidence type="ECO:0000313" key="4">
    <source>
        <dbReference type="Proteomes" id="UP001596103"/>
    </source>
</evidence>
<dbReference type="InterPro" id="IPR044087">
    <property type="entry name" value="NahD-like"/>
</dbReference>
<evidence type="ECO:0000313" key="3">
    <source>
        <dbReference type="EMBL" id="MFC5430495.1"/>
    </source>
</evidence>
<dbReference type="PANTHER" id="PTHR42943">
    <property type="entry name" value="GLUTATHIONE S-TRANSFERASE KAPPA"/>
    <property type="match status" value="1"/>
</dbReference>
<name>A0ABW0JC93_9BURK</name>
<protein>
    <recommendedName>
        <fullName evidence="1">2-hydroxychromene-2-carboxylate isomerase</fullName>
        <ecNumber evidence="1">5.99.1.4</ecNumber>
    </recommendedName>
</protein>
<dbReference type="Pfam" id="PF01323">
    <property type="entry name" value="DSBA"/>
    <property type="match status" value="1"/>
</dbReference>